<feature type="compositionally biased region" description="Pro residues" evidence="1">
    <location>
        <begin position="392"/>
        <end position="402"/>
    </location>
</feature>
<name>A0A139ASX6_GONPJ</name>
<sequence length="477" mass="51489">MSKKSSKAHHLTRDGTTLLFDGIAPLLKVSLLILAVNTRPMKSSLVDEDLLSLPRLLLSDGVGQVHVFVKKMTPEHGKRLAAEGINTVIDIEQWELRGNNCVVEEFTDIFGRLDQEAFLVAEKAAADDQLAAEAEESLTLTKKSKRRASTRRLSFEATLPTEEDAVLLRPASHQRTRPISAPPQLDIVFEPLCSDENVLQLRIGPGNAETYRQTSVVEDSENASARETSVPVTGTPSESTQAQPSLLVDERKAVSDLQQLGLRVESTADAIPENLLQKRVHQLRKVIELLTTLPGGGVTGIATLGSKPTPTPSELVPPPAYTPTPGPPSGVITRPALPPPYTPAQSQRLPAPNRPQLPPAYSPSPLPAPRPTPSLPAYAPVRGPPLSVVRPAFPPPPRPPPAYSVIPEPNPADSTRRLSAVVRPSQSSNRTSILSIDQRPPSIVVTREEPPPPYEDSGVGRATSGQGAWVDVTRRRN</sequence>
<gene>
    <name evidence="2" type="ORF">M427DRAFT_66941</name>
</gene>
<evidence type="ECO:0000313" key="2">
    <source>
        <dbReference type="EMBL" id="KXS19830.1"/>
    </source>
</evidence>
<organism evidence="2 3">
    <name type="scientific">Gonapodya prolifera (strain JEL478)</name>
    <name type="common">Monoblepharis prolifera</name>
    <dbReference type="NCBI Taxonomy" id="1344416"/>
    <lineage>
        <taxon>Eukaryota</taxon>
        <taxon>Fungi</taxon>
        <taxon>Fungi incertae sedis</taxon>
        <taxon>Chytridiomycota</taxon>
        <taxon>Chytridiomycota incertae sedis</taxon>
        <taxon>Monoblepharidomycetes</taxon>
        <taxon>Monoblepharidales</taxon>
        <taxon>Gonapodyaceae</taxon>
        <taxon>Gonapodya</taxon>
    </lineage>
</organism>
<protein>
    <submittedName>
        <fullName evidence="2">Uncharacterized protein</fullName>
    </submittedName>
</protein>
<dbReference type="AlphaFoldDB" id="A0A139ASX6"/>
<dbReference type="EMBL" id="KQ965737">
    <property type="protein sequence ID" value="KXS19830.1"/>
    <property type="molecule type" value="Genomic_DNA"/>
</dbReference>
<accession>A0A139ASX6</accession>
<feature type="region of interest" description="Disordered" evidence="1">
    <location>
        <begin position="215"/>
        <end position="244"/>
    </location>
</feature>
<dbReference type="PRINTS" id="PR01217">
    <property type="entry name" value="PRICHEXTENSN"/>
</dbReference>
<feature type="region of interest" description="Disordered" evidence="1">
    <location>
        <begin position="297"/>
        <end position="477"/>
    </location>
</feature>
<reference evidence="2 3" key="1">
    <citation type="journal article" date="2015" name="Genome Biol. Evol.">
        <title>Phylogenomic analyses indicate that early fungi evolved digesting cell walls of algal ancestors of land plants.</title>
        <authorList>
            <person name="Chang Y."/>
            <person name="Wang S."/>
            <person name="Sekimoto S."/>
            <person name="Aerts A.L."/>
            <person name="Choi C."/>
            <person name="Clum A."/>
            <person name="LaButti K.M."/>
            <person name="Lindquist E.A."/>
            <person name="Yee Ngan C."/>
            <person name="Ohm R.A."/>
            <person name="Salamov A.A."/>
            <person name="Grigoriev I.V."/>
            <person name="Spatafora J.W."/>
            <person name="Berbee M.L."/>
        </authorList>
    </citation>
    <scope>NUCLEOTIDE SEQUENCE [LARGE SCALE GENOMIC DNA]</scope>
    <source>
        <strain evidence="2 3">JEL478</strain>
    </source>
</reference>
<evidence type="ECO:0000313" key="3">
    <source>
        <dbReference type="Proteomes" id="UP000070544"/>
    </source>
</evidence>
<evidence type="ECO:0000256" key="1">
    <source>
        <dbReference type="SAM" id="MobiDB-lite"/>
    </source>
</evidence>
<dbReference type="Proteomes" id="UP000070544">
    <property type="component" value="Unassembled WGS sequence"/>
</dbReference>
<dbReference type="OrthoDB" id="10660351at2759"/>
<proteinExistence type="predicted"/>
<feature type="compositionally biased region" description="Polar residues" evidence="1">
    <location>
        <begin position="424"/>
        <end position="435"/>
    </location>
</feature>
<dbReference type="STRING" id="1344416.A0A139ASX6"/>
<feature type="compositionally biased region" description="Pro residues" evidence="1">
    <location>
        <begin position="309"/>
        <end position="328"/>
    </location>
</feature>
<feature type="compositionally biased region" description="Pro residues" evidence="1">
    <location>
        <begin position="352"/>
        <end position="374"/>
    </location>
</feature>
<keyword evidence="3" id="KW-1185">Reference proteome</keyword>